<comment type="caution">
    <text evidence="2">The sequence shown here is derived from an EMBL/GenBank/DDBJ whole genome shotgun (WGS) entry which is preliminary data.</text>
</comment>
<organism evidence="2 3">
    <name type="scientific">Acinetobacter radioresistens</name>
    <dbReference type="NCBI Taxonomy" id="40216"/>
    <lineage>
        <taxon>Bacteria</taxon>
        <taxon>Pseudomonadati</taxon>
        <taxon>Pseudomonadota</taxon>
        <taxon>Gammaproteobacteria</taxon>
        <taxon>Moraxellales</taxon>
        <taxon>Moraxellaceae</taxon>
        <taxon>Acinetobacter</taxon>
    </lineage>
</organism>
<sequence>MLYSIGELARKSKISVDSIRFYEKKNLLSLPLRGNNNYRYYDDTALEQLIFIRHCRELGMSLKEIGQLTELLKKPQQQCNTVDQLLEDHLGHIEQKLQRLENFRTKLQQLRQTCRADLTIQDCKIVSGLKHPEP</sequence>
<dbReference type="InterPro" id="IPR009061">
    <property type="entry name" value="DNA-bd_dom_put_sf"/>
</dbReference>
<dbReference type="SUPFAM" id="SSF46955">
    <property type="entry name" value="Putative DNA-binding domain"/>
    <property type="match status" value="1"/>
</dbReference>
<dbReference type="Proteomes" id="UP000262257">
    <property type="component" value="Unassembled WGS sequence"/>
</dbReference>
<protein>
    <submittedName>
        <fullName evidence="2">MerR family DNA-binding transcriptional regulator</fullName>
    </submittedName>
</protein>
<dbReference type="InterPro" id="IPR000551">
    <property type="entry name" value="MerR-type_HTH_dom"/>
</dbReference>
<dbReference type="GO" id="GO:0003677">
    <property type="term" value="F:DNA binding"/>
    <property type="evidence" value="ECO:0007669"/>
    <property type="project" value="UniProtKB-KW"/>
</dbReference>
<dbReference type="Pfam" id="PF13411">
    <property type="entry name" value="MerR_1"/>
    <property type="match status" value="1"/>
</dbReference>
<dbReference type="SMART" id="SM00422">
    <property type="entry name" value="HTH_MERR"/>
    <property type="match status" value="1"/>
</dbReference>
<dbReference type="GeneID" id="56307232"/>
<accession>A0A3A4CHN2</accession>
<evidence type="ECO:0000313" key="3">
    <source>
        <dbReference type="Proteomes" id="UP000262257"/>
    </source>
</evidence>
<keyword evidence="1 2" id="KW-0238">DNA-binding</keyword>
<dbReference type="PRINTS" id="PR00040">
    <property type="entry name" value="HTHMERR"/>
</dbReference>
<dbReference type="PROSITE" id="PS50937">
    <property type="entry name" value="HTH_MERR_2"/>
    <property type="match status" value="1"/>
</dbReference>
<dbReference type="AlphaFoldDB" id="A0A3A4CHN2"/>
<dbReference type="InterPro" id="IPR047057">
    <property type="entry name" value="MerR_fam"/>
</dbReference>
<dbReference type="PANTHER" id="PTHR30204:SF92">
    <property type="entry name" value="HTH-TYPE TRANSCRIPTIONAL REGULATOR ZNTR"/>
    <property type="match status" value="1"/>
</dbReference>
<name>A0A3A4CHN2_ACIRA</name>
<gene>
    <name evidence="2" type="ORF">DIC32_01295</name>
</gene>
<evidence type="ECO:0000256" key="1">
    <source>
        <dbReference type="ARBA" id="ARBA00023125"/>
    </source>
</evidence>
<evidence type="ECO:0000313" key="2">
    <source>
        <dbReference type="EMBL" id="HCM30459.1"/>
    </source>
</evidence>
<dbReference type="KEGG" id="arj:DOM24_14090"/>
<dbReference type="GO" id="GO:0003700">
    <property type="term" value="F:DNA-binding transcription factor activity"/>
    <property type="evidence" value="ECO:0007669"/>
    <property type="project" value="InterPro"/>
</dbReference>
<dbReference type="RefSeq" id="WP_005017695.1">
    <property type="nucleotide sequence ID" value="NZ_BKHE01000161.1"/>
</dbReference>
<dbReference type="Gene3D" id="1.10.1660.10">
    <property type="match status" value="1"/>
</dbReference>
<dbReference type="EMBL" id="DPXL01000018">
    <property type="protein sequence ID" value="HCM30459.1"/>
    <property type="molecule type" value="Genomic_DNA"/>
</dbReference>
<dbReference type="PANTHER" id="PTHR30204">
    <property type="entry name" value="REDOX-CYCLING DRUG-SENSING TRANSCRIPTIONAL ACTIVATOR SOXR"/>
    <property type="match status" value="1"/>
</dbReference>
<reference evidence="2 3" key="1">
    <citation type="journal article" date="2018" name="Nat. Biotechnol.">
        <title>A standardized bacterial taxonomy based on genome phylogeny substantially revises the tree of life.</title>
        <authorList>
            <person name="Parks D.H."/>
            <person name="Chuvochina M."/>
            <person name="Waite D.W."/>
            <person name="Rinke C."/>
            <person name="Skarshewski A."/>
            <person name="Chaumeil P.A."/>
            <person name="Hugenholtz P."/>
        </authorList>
    </citation>
    <scope>NUCLEOTIDE SEQUENCE [LARGE SCALE GENOMIC DNA]</scope>
    <source>
        <strain evidence="2">UBA10045</strain>
    </source>
</reference>
<proteinExistence type="predicted"/>